<dbReference type="GeneTree" id="ENSGT00950000182858"/>
<comment type="subcellular location">
    <subcellularLocation>
        <location evidence="2">Membrane</location>
        <topology evidence="2">Single-pass type II membrane protein</topology>
    </subcellularLocation>
</comment>
<keyword evidence="6" id="KW-0735">Signal-anchor</keyword>
<dbReference type="InterPro" id="IPR005076">
    <property type="entry name" value="Glyco_trans_6"/>
</dbReference>
<evidence type="ECO:0008006" key="12">
    <source>
        <dbReference type="Google" id="ProtNLM"/>
    </source>
</evidence>
<evidence type="ECO:0000313" key="11">
    <source>
        <dbReference type="Proteomes" id="UP000001811"/>
    </source>
</evidence>
<dbReference type="PaxDb" id="9986-ENSOCUP00000026951"/>
<evidence type="ECO:0000313" key="10">
    <source>
        <dbReference type="Ensembl" id="ENSOCUP00000026951.2"/>
    </source>
</evidence>
<keyword evidence="4" id="KW-0328">Glycosyltransferase</keyword>
<dbReference type="AlphaFoldDB" id="U3KNZ1"/>
<keyword evidence="6" id="KW-0812">Transmembrane</keyword>
<evidence type="ECO:0000256" key="8">
    <source>
        <dbReference type="PIRSR" id="PIRSR605076-2"/>
    </source>
</evidence>
<dbReference type="GO" id="GO:0005794">
    <property type="term" value="C:Golgi apparatus"/>
    <property type="evidence" value="ECO:0007669"/>
    <property type="project" value="TreeGrafter"/>
</dbReference>
<gene>
    <name evidence="10" type="primary">LOC100349703</name>
</gene>
<dbReference type="PANTHER" id="PTHR10462">
    <property type="entry name" value="GLYCOSYLTRANSFERASE-RELATED"/>
    <property type="match status" value="1"/>
</dbReference>
<organism evidence="10 11">
    <name type="scientific">Oryctolagus cuniculus</name>
    <name type="common">Rabbit</name>
    <dbReference type="NCBI Taxonomy" id="9986"/>
    <lineage>
        <taxon>Eukaryota</taxon>
        <taxon>Metazoa</taxon>
        <taxon>Chordata</taxon>
        <taxon>Craniata</taxon>
        <taxon>Vertebrata</taxon>
        <taxon>Euteleostomi</taxon>
        <taxon>Mammalia</taxon>
        <taxon>Eutheria</taxon>
        <taxon>Euarchontoglires</taxon>
        <taxon>Glires</taxon>
        <taxon>Lagomorpha</taxon>
        <taxon>Leporidae</taxon>
        <taxon>Oryctolagus</taxon>
    </lineage>
</organism>
<evidence type="ECO:0000256" key="6">
    <source>
        <dbReference type="ARBA" id="ARBA00022968"/>
    </source>
</evidence>
<dbReference type="Pfam" id="PF03414">
    <property type="entry name" value="Glyco_transf_6"/>
    <property type="match status" value="1"/>
</dbReference>
<reference evidence="10" key="3">
    <citation type="submission" date="2025-09" db="UniProtKB">
        <authorList>
            <consortium name="Ensembl"/>
        </authorList>
    </citation>
    <scope>IDENTIFICATION</scope>
    <source>
        <strain evidence="10">Thorbecke</strain>
    </source>
</reference>
<accession>U3KNZ1</accession>
<proteinExistence type="inferred from homology"/>
<dbReference type="GO" id="GO:0016758">
    <property type="term" value="F:hexosyltransferase activity"/>
    <property type="evidence" value="ECO:0007669"/>
    <property type="project" value="InterPro"/>
</dbReference>
<comment type="similarity">
    <text evidence="3">Belongs to the glycosyltransferase 6 family.</text>
</comment>
<dbReference type="SMR" id="U3KNZ1"/>
<dbReference type="InterPro" id="IPR029044">
    <property type="entry name" value="Nucleotide-diphossugar_trans"/>
</dbReference>
<dbReference type="Ensembl" id="ENSOCUT00000033903.2">
    <property type="protein sequence ID" value="ENSOCUP00000026951.2"/>
    <property type="gene ID" value="ENSOCUG00000029536.2"/>
</dbReference>
<evidence type="ECO:0000256" key="4">
    <source>
        <dbReference type="ARBA" id="ARBA00022676"/>
    </source>
</evidence>
<evidence type="ECO:0000256" key="3">
    <source>
        <dbReference type="ARBA" id="ARBA00010413"/>
    </source>
</evidence>
<dbReference type="GO" id="GO:0016020">
    <property type="term" value="C:membrane"/>
    <property type="evidence" value="ECO:0007669"/>
    <property type="project" value="UniProtKB-SubCell"/>
</dbReference>
<reference evidence="10 11" key="1">
    <citation type="journal article" date="2011" name="Nature">
        <title>A high-resolution map of human evolutionary constraint using 29 mammals.</title>
        <authorList>
            <person name="Lindblad-Toh K."/>
            <person name="Garber M."/>
            <person name="Zuk O."/>
            <person name="Lin M.F."/>
            <person name="Parker B.J."/>
            <person name="Washietl S."/>
            <person name="Kheradpour P."/>
            <person name="Ernst J."/>
            <person name="Jordan G."/>
            <person name="Mauceli E."/>
            <person name="Ward L.D."/>
            <person name="Lowe C.B."/>
            <person name="Holloway A.K."/>
            <person name="Clamp M."/>
            <person name="Gnerre S."/>
            <person name="Alfoldi J."/>
            <person name="Beal K."/>
            <person name="Chang J."/>
            <person name="Clawson H."/>
            <person name="Cuff J."/>
            <person name="Di Palma F."/>
            <person name="Fitzgerald S."/>
            <person name="Flicek P."/>
            <person name="Guttman M."/>
            <person name="Hubisz M.J."/>
            <person name="Jaffe D.B."/>
            <person name="Jungreis I."/>
            <person name="Kent W.J."/>
            <person name="Kostka D."/>
            <person name="Lara M."/>
            <person name="Martins A.L."/>
            <person name="Massingham T."/>
            <person name="Moltke I."/>
            <person name="Raney B.J."/>
            <person name="Rasmussen M.D."/>
            <person name="Robinson J."/>
            <person name="Stark A."/>
            <person name="Vilella A.J."/>
            <person name="Wen J."/>
            <person name="Xie X."/>
            <person name="Zody M.C."/>
            <person name="Baldwin J."/>
            <person name="Bloom T."/>
            <person name="Chin C.W."/>
            <person name="Heiman D."/>
            <person name="Nicol R."/>
            <person name="Nusbaum C."/>
            <person name="Young S."/>
            <person name="Wilkinson J."/>
            <person name="Worley K.C."/>
            <person name="Kovar C.L."/>
            <person name="Muzny D.M."/>
            <person name="Gibbs R.A."/>
            <person name="Cree A."/>
            <person name="Dihn H.H."/>
            <person name="Fowler G."/>
            <person name="Jhangiani S."/>
            <person name="Joshi V."/>
            <person name="Lee S."/>
            <person name="Lewis L.R."/>
            <person name="Nazareth L.V."/>
            <person name="Okwuonu G."/>
            <person name="Santibanez J."/>
            <person name="Warren W.C."/>
            <person name="Mardis E.R."/>
            <person name="Weinstock G.M."/>
            <person name="Wilson R.K."/>
            <person name="Delehaunty K."/>
            <person name="Dooling D."/>
            <person name="Fronik C."/>
            <person name="Fulton L."/>
            <person name="Fulton B."/>
            <person name="Graves T."/>
            <person name="Minx P."/>
            <person name="Sodergren E."/>
            <person name="Birney E."/>
            <person name="Margulies E.H."/>
            <person name="Herrero J."/>
            <person name="Green E.D."/>
            <person name="Haussler D."/>
            <person name="Siepel A."/>
            <person name="Goldman N."/>
            <person name="Pollard K.S."/>
            <person name="Pedersen J.S."/>
            <person name="Lander E.S."/>
            <person name="Kellis M."/>
        </authorList>
    </citation>
    <scope>NUCLEOTIDE SEQUENCE [LARGE SCALE GENOMIC DNA]</scope>
    <source>
        <strain evidence="11">Thorbecke</strain>
    </source>
</reference>
<dbReference type="InParanoid" id="U3KNZ1"/>
<dbReference type="Bgee" id="ENSOCUG00000029536">
    <property type="expression patterns" value="Expressed in testis and 1 other cell type or tissue"/>
</dbReference>
<dbReference type="HOGENOM" id="CLU_062445_0_0_1"/>
<feature type="binding site" evidence="8">
    <location>
        <position position="262"/>
    </location>
    <ligand>
        <name>an alpha-L-fucosyl-(1-&gt;2)-beta-D-galactosyl derivative</name>
        <dbReference type="ChEBI" id="CHEBI:140327"/>
    </ligand>
</feature>
<feature type="signal peptide" evidence="9">
    <location>
        <begin position="1"/>
        <end position="23"/>
    </location>
</feature>
<name>U3KNZ1_RABIT</name>
<evidence type="ECO:0000256" key="5">
    <source>
        <dbReference type="ARBA" id="ARBA00022679"/>
    </source>
</evidence>
<dbReference type="eggNOG" id="ENOG502RU0J">
    <property type="taxonomic scope" value="Eukaryota"/>
</dbReference>
<feature type="chain" id="PRO_5023932828" description="Glycosyltransferase 6 domain containing 1" evidence="9">
    <location>
        <begin position="24"/>
        <end position="276"/>
    </location>
</feature>
<dbReference type="Proteomes" id="UP000001811">
    <property type="component" value="Unplaced"/>
</dbReference>
<dbReference type="GO" id="GO:0031982">
    <property type="term" value="C:vesicle"/>
    <property type="evidence" value="ECO:0007669"/>
    <property type="project" value="TreeGrafter"/>
</dbReference>
<feature type="binding site" evidence="8">
    <location>
        <position position="197"/>
    </location>
    <ligand>
        <name>an alpha-L-fucosyl-(1-&gt;2)-beta-D-galactosyl derivative</name>
        <dbReference type="ChEBI" id="CHEBI:140327"/>
    </ligand>
</feature>
<reference evidence="10" key="2">
    <citation type="submission" date="2025-08" db="UniProtKB">
        <authorList>
            <consortium name="Ensembl"/>
        </authorList>
    </citation>
    <scope>IDENTIFICATION</scope>
    <source>
        <strain evidence="10">Thorbecke</strain>
    </source>
</reference>
<dbReference type="GO" id="GO:0005975">
    <property type="term" value="P:carbohydrate metabolic process"/>
    <property type="evidence" value="ECO:0007669"/>
    <property type="project" value="InterPro"/>
</dbReference>
<feature type="active site" description="Nucleophile" evidence="7">
    <location>
        <position position="262"/>
    </location>
</feature>
<dbReference type="PANTHER" id="PTHR10462:SF46">
    <property type="entry name" value="N-ACETYLLACTOSAMINIDE ALPHA-1,3-GALACTOSYLTRANSFERASE-LIKE 1"/>
    <property type="match status" value="1"/>
</dbReference>
<evidence type="ECO:0000256" key="7">
    <source>
        <dbReference type="PIRSR" id="PIRSR605076-1"/>
    </source>
</evidence>
<evidence type="ECO:0000256" key="1">
    <source>
        <dbReference type="ARBA" id="ARBA00001936"/>
    </source>
</evidence>
<keyword evidence="9" id="KW-0732">Signal</keyword>
<evidence type="ECO:0000256" key="9">
    <source>
        <dbReference type="SAM" id="SignalP"/>
    </source>
</evidence>
<keyword evidence="5" id="KW-0808">Transferase</keyword>
<keyword evidence="11" id="KW-1185">Reference proteome</keyword>
<evidence type="ECO:0000256" key="2">
    <source>
        <dbReference type="ARBA" id="ARBA00004606"/>
    </source>
</evidence>
<dbReference type="Gene3D" id="3.90.550.10">
    <property type="entry name" value="Spore Coat Polysaccharide Biosynthesis Protein SpsA, Chain A"/>
    <property type="match status" value="1"/>
</dbReference>
<dbReference type="SUPFAM" id="SSF53448">
    <property type="entry name" value="Nucleotide-diphospho-sugar transferases"/>
    <property type="match status" value="1"/>
</dbReference>
<protein>
    <recommendedName>
        <fullName evidence="12">Glycosyltransferase 6 domain containing 1</fullName>
    </recommendedName>
</protein>
<comment type="cofactor">
    <cofactor evidence="1">
        <name>Mn(2+)</name>
        <dbReference type="ChEBI" id="CHEBI:29035"/>
    </cofactor>
</comment>
<sequence>MSTRRKFLVLILSVLSLIHLEHHFRNDQVEEPQLSAWFNSKKRSDVKTTTDWNAPIIWEGTYNRKVLEEYYKRLNITIGLVVFAHGKLANWQLKQFLQSADKHFMVGYNVIFYILIDHEITKTPILELGPLRTFKIFYTYKEDTWNDPDFIYMMNLRTYIIDYIQFEVNFLFSMTANQIFKNDFGVETLGRTVAQLHSWWYFQNVNDFPYERRHRSSAFIPYGQGDFYYCNGGKPHELLRFFNEYQTRINFDATNKVNSTYEKHLNKYLFVNKPTK</sequence>